<dbReference type="SUPFAM" id="SSF54909">
    <property type="entry name" value="Dimeric alpha+beta barrel"/>
    <property type="match status" value="1"/>
</dbReference>
<protein>
    <submittedName>
        <fullName evidence="2">DUF1330 domain-containing protein</fullName>
    </submittedName>
</protein>
<dbReference type="InterPro" id="IPR011008">
    <property type="entry name" value="Dimeric_a/b-barrel"/>
</dbReference>
<dbReference type="PANTHER" id="PTHR41521">
    <property type="match status" value="1"/>
</dbReference>
<evidence type="ECO:0000313" key="3">
    <source>
        <dbReference type="Proteomes" id="UP000477782"/>
    </source>
</evidence>
<name>A0A6M0QZ38_9RHOB</name>
<comment type="caution">
    <text evidence="2">The sequence shown here is derived from an EMBL/GenBank/DDBJ whole genome shotgun (WGS) entry which is preliminary data.</text>
</comment>
<keyword evidence="3" id="KW-1185">Reference proteome</keyword>
<evidence type="ECO:0000313" key="2">
    <source>
        <dbReference type="EMBL" id="NEY92173.1"/>
    </source>
</evidence>
<organism evidence="2 3">
    <name type="scientific">Tabrizicola oligotrophica</name>
    <dbReference type="NCBI Taxonomy" id="2710650"/>
    <lineage>
        <taxon>Bacteria</taxon>
        <taxon>Pseudomonadati</taxon>
        <taxon>Pseudomonadota</taxon>
        <taxon>Alphaproteobacteria</taxon>
        <taxon>Rhodobacterales</taxon>
        <taxon>Paracoccaceae</taxon>
        <taxon>Tabrizicola</taxon>
    </lineage>
</organism>
<dbReference type="EMBL" id="JAAIVJ010000023">
    <property type="protein sequence ID" value="NEY92173.1"/>
    <property type="molecule type" value="Genomic_DNA"/>
</dbReference>
<dbReference type="Proteomes" id="UP000477782">
    <property type="component" value="Unassembled WGS sequence"/>
</dbReference>
<evidence type="ECO:0000259" key="1">
    <source>
        <dbReference type="Pfam" id="PF07045"/>
    </source>
</evidence>
<dbReference type="Pfam" id="PF07045">
    <property type="entry name" value="DUF1330"/>
    <property type="match status" value="1"/>
</dbReference>
<dbReference type="InterPro" id="IPR010753">
    <property type="entry name" value="DUF1330"/>
</dbReference>
<reference evidence="2 3" key="1">
    <citation type="submission" date="2020-02" db="EMBL/GenBank/DDBJ databases">
        <authorList>
            <person name="Chen W.-M."/>
        </authorList>
    </citation>
    <scope>NUCLEOTIDE SEQUENCE [LARGE SCALE GENOMIC DNA]</scope>
    <source>
        <strain evidence="2 3">KMS-5</strain>
    </source>
</reference>
<accession>A0A6M0QZ38</accession>
<dbReference type="AlphaFoldDB" id="A0A6M0QZ38"/>
<sequence>MPAYWIGHVTVSDPTAYEDYRQANAVAFAKYGAKFLVRRGAQEVVEGTVRPRTVVIEFADLATAQACYHSPEYQAAKAKRDGVSLADLCIVEGYAMGG</sequence>
<proteinExistence type="predicted"/>
<dbReference type="PANTHER" id="PTHR41521:SF4">
    <property type="entry name" value="BLR0684 PROTEIN"/>
    <property type="match status" value="1"/>
</dbReference>
<gene>
    <name evidence="2" type="ORF">G4Z14_17960</name>
</gene>
<dbReference type="RefSeq" id="WP_164628244.1">
    <property type="nucleotide sequence ID" value="NZ_JAAIVJ010000023.1"/>
</dbReference>
<feature type="domain" description="DUF1330" evidence="1">
    <location>
        <begin position="2"/>
        <end position="94"/>
    </location>
</feature>
<dbReference type="Gene3D" id="3.30.70.100">
    <property type="match status" value="1"/>
</dbReference>